<reference evidence="1 2" key="1">
    <citation type="submission" date="2021-06" db="EMBL/GenBank/DDBJ databases">
        <title>Caerostris darwini draft genome.</title>
        <authorList>
            <person name="Kono N."/>
            <person name="Arakawa K."/>
        </authorList>
    </citation>
    <scope>NUCLEOTIDE SEQUENCE [LARGE SCALE GENOMIC DNA]</scope>
</reference>
<keyword evidence="2" id="KW-1185">Reference proteome</keyword>
<dbReference type="EMBL" id="BPLQ01009455">
    <property type="protein sequence ID" value="GIY44102.1"/>
    <property type="molecule type" value="Genomic_DNA"/>
</dbReference>
<comment type="caution">
    <text evidence="1">The sequence shown here is derived from an EMBL/GenBank/DDBJ whole genome shotgun (WGS) entry which is preliminary data.</text>
</comment>
<protein>
    <submittedName>
        <fullName evidence="1">Uncharacterized protein</fullName>
    </submittedName>
</protein>
<evidence type="ECO:0000313" key="1">
    <source>
        <dbReference type="EMBL" id="GIY44102.1"/>
    </source>
</evidence>
<gene>
    <name evidence="1" type="ORF">CDAR_592361</name>
</gene>
<proteinExistence type="predicted"/>
<sequence>MQWRVSYYMSRLSSCLRRSSLRFSVRLDAIRFVGLLSRLFPFLSKNESVIAASETVRRRLDLQSQYDFFAQMQWCVSYYISRLSRAFSGLYCDSPLAASETERTRLDLQSHYDFLAQMQWRVSYCISRLLPGFVGLYCDSRSGWMPSASWDGCSFLSKNESVIGLSSAF</sequence>
<name>A0AAV4TGV1_9ARAC</name>
<dbReference type="Proteomes" id="UP001054837">
    <property type="component" value="Unassembled WGS sequence"/>
</dbReference>
<accession>A0AAV4TGV1</accession>
<evidence type="ECO:0000313" key="2">
    <source>
        <dbReference type="Proteomes" id="UP001054837"/>
    </source>
</evidence>
<dbReference type="AlphaFoldDB" id="A0AAV4TGV1"/>
<organism evidence="1 2">
    <name type="scientific">Caerostris darwini</name>
    <dbReference type="NCBI Taxonomy" id="1538125"/>
    <lineage>
        <taxon>Eukaryota</taxon>
        <taxon>Metazoa</taxon>
        <taxon>Ecdysozoa</taxon>
        <taxon>Arthropoda</taxon>
        <taxon>Chelicerata</taxon>
        <taxon>Arachnida</taxon>
        <taxon>Araneae</taxon>
        <taxon>Araneomorphae</taxon>
        <taxon>Entelegynae</taxon>
        <taxon>Araneoidea</taxon>
        <taxon>Araneidae</taxon>
        <taxon>Caerostris</taxon>
    </lineage>
</organism>